<dbReference type="Proteomes" id="UP001642540">
    <property type="component" value="Unassembled WGS sequence"/>
</dbReference>
<evidence type="ECO:0000313" key="2">
    <source>
        <dbReference type="EMBL" id="CAL8093982.1"/>
    </source>
</evidence>
<keyword evidence="3" id="KW-1185">Reference proteome</keyword>
<protein>
    <recommendedName>
        <fullName evidence="4">Gustatory receptor</fullName>
    </recommendedName>
</protein>
<feature type="transmembrane region" description="Helical" evidence="1">
    <location>
        <begin position="265"/>
        <end position="284"/>
    </location>
</feature>
<accession>A0ABP1QAU5</accession>
<organism evidence="2 3">
    <name type="scientific">Orchesella dallaii</name>
    <dbReference type="NCBI Taxonomy" id="48710"/>
    <lineage>
        <taxon>Eukaryota</taxon>
        <taxon>Metazoa</taxon>
        <taxon>Ecdysozoa</taxon>
        <taxon>Arthropoda</taxon>
        <taxon>Hexapoda</taxon>
        <taxon>Collembola</taxon>
        <taxon>Entomobryomorpha</taxon>
        <taxon>Entomobryoidea</taxon>
        <taxon>Orchesellidae</taxon>
        <taxon>Orchesellinae</taxon>
        <taxon>Orchesella</taxon>
    </lineage>
</organism>
<comment type="caution">
    <text evidence="2">The sequence shown here is derived from an EMBL/GenBank/DDBJ whole genome shotgun (WGS) entry which is preliminary data.</text>
</comment>
<keyword evidence="1" id="KW-0472">Membrane</keyword>
<evidence type="ECO:0000313" key="3">
    <source>
        <dbReference type="Proteomes" id="UP001642540"/>
    </source>
</evidence>
<keyword evidence="1" id="KW-0812">Transmembrane</keyword>
<feature type="transmembrane region" description="Helical" evidence="1">
    <location>
        <begin position="192"/>
        <end position="213"/>
    </location>
</feature>
<dbReference type="EMBL" id="CAXLJM020000026">
    <property type="protein sequence ID" value="CAL8093982.1"/>
    <property type="molecule type" value="Genomic_DNA"/>
</dbReference>
<feature type="transmembrane region" description="Helical" evidence="1">
    <location>
        <begin position="369"/>
        <end position="388"/>
    </location>
</feature>
<evidence type="ECO:0008006" key="4">
    <source>
        <dbReference type="Google" id="ProtNLM"/>
    </source>
</evidence>
<sequence>MDTYITILAIDLLTYYTQIPGLSISNMESNRIVTEKTHMLLYLIMSASTWCLAAEIHRNTNSAIKHWIHRHQFGGELNTNDRFKLLTLADECSTDPVAVSSRFFHVTYGFLMSLLTGVFHACHVVLSMSFIIIGIFIPDDDVKKKPRYLLQIGGELGGFGINLLLVLIPWSVKAPTVKLINELRSVKLTSNSQIVIPLLTLLFCIVPIIPSIFQCFHLIHLLFCVNIENEGNFLIDVEKATETVIQIILPNIECKSSQETFTESLISTGLRCLFILYFFLFWVLQSMYETYGLLMITCLFILASDFVERLDSSDARPKSYALIEHFKKVMKTANTELKLELLIFISFLDSIVAYSQISEKLLLSKESQMPVLARIVYMLLTCCIWYLAAELNRKVIFAYLIWSYELLEGI</sequence>
<keyword evidence="1" id="KW-1133">Transmembrane helix</keyword>
<feature type="transmembrane region" description="Helical" evidence="1">
    <location>
        <begin position="148"/>
        <end position="172"/>
    </location>
</feature>
<name>A0ABP1QAU5_9HEXA</name>
<reference evidence="2 3" key="1">
    <citation type="submission" date="2024-08" db="EMBL/GenBank/DDBJ databases">
        <authorList>
            <person name="Cucini C."/>
            <person name="Frati F."/>
        </authorList>
    </citation>
    <scope>NUCLEOTIDE SEQUENCE [LARGE SCALE GENOMIC DNA]</scope>
</reference>
<proteinExistence type="predicted"/>
<gene>
    <name evidence="2" type="ORF">ODALV1_LOCUS8660</name>
</gene>
<evidence type="ECO:0000256" key="1">
    <source>
        <dbReference type="SAM" id="Phobius"/>
    </source>
</evidence>
<feature type="transmembrane region" description="Helical" evidence="1">
    <location>
        <begin position="110"/>
        <end position="136"/>
    </location>
</feature>
<feature type="transmembrane region" description="Helical" evidence="1">
    <location>
        <begin position="290"/>
        <end position="307"/>
    </location>
</feature>